<keyword evidence="8" id="KW-0057">Aromatic amino acid biosynthesis</keyword>
<dbReference type="Gene3D" id="1.10.3660.10">
    <property type="entry name" value="6-phosphogluconate dehydrogenase C-terminal like domain"/>
    <property type="match status" value="1"/>
</dbReference>
<evidence type="ECO:0000259" key="10">
    <source>
        <dbReference type="PROSITE" id="PS51176"/>
    </source>
</evidence>
<comment type="pathway">
    <text evidence="1">Amino-acid biosynthesis; L-tyrosine biosynthesis; (4-hydroxyphenyl)pyruvate from prephenate (NAD(+) route): step 1/1.</text>
</comment>
<evidence type="ECO:0000256" key="4">
    <source>
        <dbReference type="ARBA" id="ARBA00016891"/>
    </source>
</evidence>
<dbReference type="InterPro" id="IPR002912">
    <property type="entry name" value="ACT_dom"/>
</dbReference>
<dbReference type="PANTHER" id="PTHR21363:SF0">
    <property type="entry name" value="PREPHENATE DEHYDROGENASE [NADP(+)]"/>
    <property type="match status" value="1"/>
</dbReference>
<dbReference type="Proteomes" id="UP001595733">
    <property type="component" value="Unassembled WGS sequence"/>
</dbReference>
<evidence type="ECO:0000256" key="7">
    <source>
        <dbReference type="ARBA" id="ARBA00023027"/>
    </source>
</evidence>
<evidence type="ECO:0000256" key="3">
    <source>
        <dbReference type="ARBA" id="ARBA00012068"/>
    </source>
</evidence>
<dbReference type="InterPro" id="IPR036291">
    <property type="entry name" value="NAD(P)-bd_dom_sf"/>
</dbReference>
<evidence type="ECO:0000313" key="12">
    <source>
        <dbReference type="EMBL" id="MFC4354579.1"/>
    </source>
</evidence>
<feature type="domain" description="Prephenate/arogenate dehydrogenase" evidence="10">
    <location>
        <begin position="5"/>
        <end position="289"/>
    </location>
</feature>
<dbReference type="InterPro" id="IPR008927">
    <property type="entry name" value="6-PGluconate_DH-like_C_sf"/>
</dbReference>
<evidence type="ECO:0000256" key="1">
    <source>
        <dbReference type="ARBA" id="ARBA00005067"/>
    </source>
</evidence>
<dbReference type="SUPFAM" id="SSF55021">
    <property type="entry name" value="ACT-like"/>
    <property type="match status" value="1"/>
</dbReference>
<organism evidence="12 13">
    <name type="scientific">Chryseomicrobium palamuruense</name>
    <dbReference type="NCBI Taxonomy" id="682973"/>
    <lineage>
        <taxon>Bacteria</taxon>
        <taxon>Bacillati</taxon>
        <taxon>Bacillota</taxon>
        <taxon>Bacilli</taxon>
        <taxon>Bacillales</taxon>
        <taxon>Caryophanaceae</taxon>
        <taxon>Chryseomicrobium</taxon>
    </lineage>
</organism>
<dbReference type="InterPro" id="IPR046825">
    <property type="entry name" value="PDH_C"/>
</dbReference>
<dbReference type="NCBIfam" id="NF005107">
    <property type="entry name" value="PRK06545.1-5"/>
    <property type="match status" value="1"/>
</dbReference>
<protein>
    <recommendedName>
        <fullName evidence="4">Prephenate dehydrogenase</fullName>
        <ecNumber evidence="3">1.3.1.12</ecNumber>
    </recommendedName>
</protein>
<evidence type="ECO:0000259" key="11">
    <source>
        <dbReference type="PROSITE" id="PS51671"/>
    </source>
</evidence>
<dbReference type="GO" id="GO:0008977">
    <property type="term" value="F:prephenate dehydrogenase (NAD+) activity"/>
    <property type="evidence" value="ECO:0007669"/>
    <property type="project" value="UniProtKB-EC"/>
</dbReference>
<dbReference type="Gene3D" id="3.40.50.720">
    <property type="entry name" value="NAD(P)-binding Rossmann-like Domain"/>
    <property type="match status" value="1"/>
</dbReference>
<sequence>MLMKKTIVMVGLGLIGGSLSLALRRDTACFVIGYDRDANTVRTARRLDVIDEMAYSLAKSVKEADYVIFATPVNTTKELLVQATKWELKDSAVLVDTGSTKKEIVQLANELGLPFIGGHPMAGSHKSGITAARAHLFENAYFVLCASHHVTDQQLNAFQELLGPTKAKVIEVSAEEHDQMTAVVSHFPHLIAASLVHQLEASSSGDLTKQLAAGGFRDTTRIASSNPIMWRDITLQNKDQLLNQLQLWMSEMERMHQILVESNPETIESYFRLAKDQRDALPIHSQGALYSTFDLYIDVPDYPGVISEVTGLLAKHAISILNIRIIETREDLYGVLVISFQSDDDRNRAIDCIHAETIFETYIA</sequence>
<dbReference type="PANTHER" id="PTHR21363">
    <property type="entry name" value="PREPHENATE DEHYDROGENASE"/>
    <property type="match status" value="1"/>
</dbReference>
<dbReference type="Pfam" id="PF02153">
    <property type="entry name" value="PDH_N"/>
    <property type="match status" value="1"/>
</dbReference>
<gene>
    <name evidence="12" type="ORF">ACFO0S_05725</name>
</gene>
<dbReference type="InterPro" id="IPR045865">
    <property type="entry name" value="ACT-like_dom_sf"/>
</dbReference>
<dbReference type="SUPFAM" id="SSF51735">
    <property type="entry name" value="NAD(P)-binding Rossmann-fold domains"/>
    <property type="match status" value="1"/>
</dbReference>
<name>A0ABV8UU36_9BACL</name>
<dbReference type="EC" id="1.3.1.12" evidence="3"/>
<accession>A0ABV8UU36</accession>
<dbReference type="RefSeq" id="WP_378140964.1">
    <property type="nucleotide sequence ID" value="NZ_JBHSEF010000011.1"/>
</dbReference>
<keyword evidence="13" id="KW-1185">Reference proteome</keyword>
<dbReference type="InterPro" id="IPR046826">
    <property type="entry name" value="PDH_N"/>
</dbReference>
<proteinExistence type="inferred from homology"/>
<dbReference type="PROSITE" id="PS51671">
    <property type="entry name" value="ACT"/>
    <property type="match status" value="1"/>
</dbReference>
<dbReference type="InterPro" id="IPR003099">
    <property type="entry name" value="Prephen_DH"/>
</dbReference>
<comment type="catalytic activity">
    <reaction evidence="9">
        <text>prephenate + NAD(+) = 3-(4-hydroxyphenyl)pyruvate + CO2 + NADH</text>
        <dbReference type="Rhea" id="RHEA:13869"/>
        <dbReference type="ChEBI" id="CHEBI:16526"/>
        <dbReference type="ChEBI" id="CHEBI:29934"/>
        <dbReference type="ChEBI" id="CHEBI:36242"/>
        <dbReference type="ChEBI" id="CHEBI:57540"/>
        <dbReference type="ChEBI" id="CHEBI:57945"/>
        <dbReference type="EC" id="1.3.1.12"/>
    </reaction>
</comment>
<dbReference type="Gene3D" id="3.30.70.260">
    <property type="match status" value="1"/>
</dbReference>
<keyword evidence="5" id="KW-0827">Tyrosine biosynthesis</keyword>
<keyword evidence="8" id="KW-0028">Amino-acid biosynthesis</keyword>
<evidence type="ECO:0000313" key="13">
    <source>
        <dbReference type="Proteomes" id="UP001595733"/>
    </source>
</evidence>
<evidence type="ECO:0000256" key="8">
    <source>
        <dbReference type="ARBA" id="ARBA00023141"/>
    </source>
</evidence>
<dbReference type="Pfam" id="PF20463">
    <property type="entry name" value="PDH_C"/>
    <property type="match status" value="1"/>
</dbReference>
<comment type="similarity">
    <text evidence="2">Belongs to the prephenate/arogenate dehydrogenase family.</text>
</comment>
<evidence type="ECO:0000256" key="9">
    <source>
        <dbReference type="ARBA" id="ARBA00049260"/>
    </source>
</evidence>
<evidence type="ECO:0000256" key="2">
    <source>
        <dbReference type="ARBA" id="ARBA00007964"/>
    </source>
</evidence>
<dbReference type="Pfam" id="PF01842">
    <property type="entry name" value="ACT"/>
    <property type="match status" value="1"/>
</dbReference>
<keyword evidence="6 12" id="KW-0560">Oxidoreductase</keyword>
<evidence type="ECO:0000256" key="6">
    <source>
        <dbReference type="ARBA" id="ARBA00023002"/>
    </source>
</evidence>
<dbReference type="EMBL" id="JBHSEF010000011">
    <property type="protein sequence ID" value="MFC4354579.1"/>
    <property type="molecule type" value="Genomic_DNA"/>
</dbReference>
<dbReference type="CDD" id="cd04909">
    <property type="entry name" value="ACT_PDH-BS"/>
    <property type="match status" value="1"/>
</dbReference>
<keyword evidence="7" id="KW-0520">NAD</keyword>
<dbReference type="SUPFAM" id="SSF48179">
    <property type="entry name" value="6-phosphogluconate dehydrogenase C-terminal domain-like"/>
    <property type="match status" value="1"/>
</dbReference>
<reference evidence="13" key="1">
    <citation type="journal article" date="2019" name="Int. J. Syst. Evol. Microbiol.">
        <title>The Global Catalogue of Microorganisms (GCM) 10K type strain sequencing project: providing services to taxonomists for standard genome sequencing and annotation.</title>
        <authorList>
            <consortium name="The Broad Institute Genomics Platform"/>
            <consortium name="The Broad Institute Genome Sequencing Center for Infectious Disease"/>
            <person name="Wu L."/>
            <person name="Ma J."/>
        </authorList>
    </citation>
    <scope>NUCLEOTIDE SEQUENCE [LARGE SCALE GENOMIC DNA]</scope>
    <source>
        <strain evidence="13">CCUG 50353</strain>
    </source>
</reference>
<dbReference type="InterPro" id="IPR050812">
    <property type="entry name" value="Preph/Arog_dehydrog"/>
</dbReference>
<comment type="caution">
    <text evidence="12">The sequence shown here is derived from an EMBL/GenBank/DDBJ whole genome shotgun (WGS) entry which is preliminary data.</text>
</comment>
<dbReference type="PROSITE" id="PS51176">
    <property type="entry name" value="PDH_ADH"/>
    <property type="match status" value="1"/>
</dbReference>
<evidence type="ECO:0000256" key="5">
    <source>
        <dbReference type="ARBA" id="ARBA00022498"/>
    </source>
</evidence>
<feature type="domain" description="ACT" evidence="11">
    <location>
        <begin position="294"/>
        <end position="364"/>
    </location>
</feature>